<proteinExistence type="predicted"/>
<sequence length="129" mass="14272">MTSYAVDSKRQAMRATGIVDEVKEWEERDGKRRPSEIQARDEDTGMPLWSVEVIYKQTSWGRESSVTGRVIVGMPQRPVLEEYARVEFVDLRAEVRVNQAGGLVESWSADRVADAKSATASTPAAGKAA</sequence>
<evidence type="ECO:0000313" key="2">
    <source>
        <dbReference type="Proteomes" id="UP000199019"/>
    </source>
</evidence>
<dbReference type="EMBL" id="FOHB01000008">
    <property type="protein sequence ID" value="SES45743.1"/>
    <property type="molecule type" value="Genomic_DNA"/>
</dbReference>
<accession>A0A1H9XJC4</accession>
<dbReference type="Proteomes" id="UP000199019">
    <property type="component" value="Unassembled WGS sequence"/>
</dbReference>
<evidence type="ECO:0000313" key="1">
    <source>
        <dbReference type="EMBL" id="SES45743.1"/>
    </source>
</evidence>
<dbReference type="OrthoDB" id="5148765at2"/>
<reference evidence="2" key="1">
    <citation type="submission" date="2016-10" db="EMBL/GenBank/DDBJ databases">
        <authorList>
            <person name="Varghese N."/>
            <person name="Submissions S."/>
        </authorList>
    </citation>
    <scope>NUCLEOTIDE SEQUENCE [LARGE SCALE GENOMIC DNA]</scope>
    <source>
        <strain evidence="2">CGMCC 1.6963</strain>
    </source>
</reference>
<dbReference type="STRING" id="587636.SAMN05216199_3839"/>
<name>A0A1H9XJC4_9MICO</name>
<gene>
    <name evidence="1" type="ORF">SAMN05216199_3839</name>
</gene>
<organism evidence="1 2">
    <name type="scientific">Pedococcus cremeus</name>
    <dbReference type="NCBI Taxonomy" id="587636"/>
    <lineage>
        <taxon>Bacteria</taxon>
        <taxon>Bacillati</taxon>
        <taxon>Actinomycetota</taxon>
        <taxon>Actinomycetes</taxon>
        <taxon>Micrococcales</taxon>
        <taxon>Intrasporangiaceae</taxon>
        <taxon>Pedococcus</taxon>
    </lineage>
</organism>
<protein>
    <submittedName>
        <fullName evidence="1">Uncharacterized protein</fullName>
    </submittedName>
</protein>
<dbReference type="RefSeq" id="WP_091761740.1">
    <property type="nucleotide sequence ID" value="NZ_FOHB01000008.1"/>
</dbReference>
<dbReference type="AlphaFoldDB" id="A0A1H9XJC4"/>
<keyword evidence="2" id="KW-1185">Reference proteome</keyword>